<keyword evidence="5" id="KW-0808">Transferase</keyword>
<feature type="region of interest" description="Disordered" evidence="11">
    <location>
        <begin position="22"/>
        <end position="49"/>
    </location>
</feature>
<comment type="pathway">
    <text evidence="2">Protein modification; protein glycosylation.</text>
</comment>
<comment type="similarity">
    <text evidence="3">Belongs to the glycosyltransferase 7 family.</text>
</comment>
<name>A0AAF5I2C3_STRER</name>
<evidence type="ECO:0000256" key="11">
    <source>
        <dbReference type="SAM" id="MobiDB-lite"/>
    </source>
</evidence>
<dbReference type="InterPro" id="IPR029044">
    <property type="entry name" value="Nucleotide-diphossugar_trans"/>
</dbReference>
<evidence type="ECO:0000259" key="13">
    <source>
        <dbReference type="Pfam" id="PF13733"/>
    </source>
</evidence>
<protein>
    <submittedName>
        <fullName evidence="15">Galactosyltransferase C-terminal domain-containing protein</fullName>
    </submittedName>
</protein>
<keyword evidence="4" id="KW-0328">Glycosyltransferase</keyword>
<dbReference type="SUPFAM" id="SSF53448">
    <property type="entry name" value="Nucleotide-diphospho-sugar transferases"/>
    <property type="match status" value="1"/>
</dbReference>
<keyword evidence="6" id="KW-0812">Transmembrane</keyword>
<evidence type="ECO:0000256" key="8">
    <source>
        <dbReference type="ARBA" id="ARBA00022989"/>
    </source>
</evidence>
<accession>A0AAF5I2C3</accession>
<dbReference type="GO" id="GO:0005975">
    <property type="term" value="P:carbohydrate metabolic process"/>
    <property type="evidence" value="ECO:0007669"/>
    <property type="project" value="InterPro"/>
</dbReference>
<sequence>MNNTNEPKNGLKKSINFFRFRTPKKDAEDTPLRLKKGSRLHGSESGEDSFTLDKSYIDSPIVRFFKKVKPKQSGKTKNIVDNSSTLIETDNQTEKSKLQDDQFDFYNVEESNQKLPTYVSVSVALNGYHLPSQKNELAEEGSIESAKNLQSSSQDYVTTIKIESIAEPPEVAEKFSTEWGTVSDETPEAYKELADTSISLIDARKRLAKLLLSEHKEIMCDDSHTTLLQVNGHGDMITKNIGKLYKYIDNCLKGVQGYGETTTVNDLSSFWFGVIQPELDKYSKILDKADKYRENNYKEILQIDDTTKVVKKVQPKVPANKKCVVESEKIKQQKAAREEKRKKFLQEMKKKAISSRNNETLLQNTLMYHRKILIKRCLITVSFSFFIIWLSRKIFFDKAVREYPSVLEVKPYNKLCVVVPYRDRLEELEEFVPHITKFLEKQKINHQILVMNQTNKYRFNRASLINVGFLESDRLRCSYFVMHDVDLLPLNQQLNYSYPGIGIVRHISAGRYHPIKRYDYVKFIGGILMLTMNDFKNVNGMSNKYWGWGLEDDEFYLRLKESGLAEHIERPENLDTNRDNTFKHIHGKERKRDYKQIGNQREMSKKRDRISGLNNVKYKIIKQCDMSWTPYCNI</sequence>
<dbReference type="PRINTS" id="PR02050">
    <property type="entry name" value="B14GALTRFASE"/>
</dbReference>
<dbReference type="Pfam" id="PF02709">
    <property type="entry name" value="Glyco_transf_7C"/>
    <property type="match status" value="1"/>
</dbReference>
<evidence type="ECO:0000256" key="7">
    <source>
        <dbReference type="ARBA" id="ARBA00022968"/>
    </source>
</evidence>
<dbReference type="AlphaFoldDB" id="A0AAF5I2C3"/>
<proteinExistence type="inferred from homology"/>
<evidence type="ECO:0000313" key="15">
    <source>
        <dbReference type="WBParaSite" id="TCONS_00011735.p1"/>
    </source>
</evidence>
<dbReference type="InterPro" id="IPR027995">
    <property type="entry name" value="Galactosyl_T_N"/>
</dbReference>
<keyword evidence="9" id="KW-0472">Membrane</keyword>
<dbReference type="GO" id="GO:0016020">
    <property type="term" value="C:membrane"/>
    <property type="evidence" value="ECO:0007669"/>
    <property type="project" value="UniProtKB-SubCell"/>
</dbReference>
<dbReference type="PANTHER" id="PTHR19300">
    <property type="entry name" value="BETA-1,4-GALACTOSYLTRANSFERASE"/>
    <property type="match status" value="1"/>
</dbReference>
<evidence type="ECO:0000313" key="14">
    <source>
        <dbReference type="Proteomes" id="UP000035681"/>
    </source>
</evidence>
<evidence type="ECO:0000256" key="1">
    <source>
        <dbReference type="ARBA" id="ARBA00004606"/>
    </source>
</evidence>
<feature type="compositionally biased region" description="Basic and acidic residues" evidence="11">
    <location>
        <begin position="23"/>
        <end position="32"/>
    </location>
</feature>
<dbReference type="InterPro" id="IPR003859">
    <property type="entry name" value="Galactosyl_T"/>
</dbReference>
<dbReference type="WBParaSite" id="TCONS_00011735.p1">
    <property type="protein sequence ID" value="TCONS_00011735.p1"/>
    <property type="gene ID" value="XLOC_006524"/>
</dbReference>
<keyword evidence="10" id="KW-0325">Glycoprotein</keyword>
<evidence type="ECO:0000256" key="6">
    <source>
        <dbReference type="ARBA" id="ARBA00022692"/>
    </source>
</evidence>
<feature type="domain" description="Galactosyltransferase C-terminal" evidence="12">
    <location>
        <begin position="505"/>
        <end position="584"/>
    </location>
</feature>
<feature type="domain" description="Galactosyltransferase N-terminal" evidence="13">
    <location>
        <begin position="409"/>
        <end position="497"/>
    </location>
</feature>
<dbReference type="Pfam" id="PF13733">
    <property type="entry name" value="Glyco_transf_7N"/>
    <property type="match status" value="1"/>
</dbReference>
<dbReference type="GO" id="GO:0005794">
    <property type="term" value="C:Golgi apparatus"/>
    <property type="evidence" value="ECO:0007669"/>
    <property type="project" value="TreeGrafter"/>
</dbReference>
<reference evidence="15" key="1">
    <citation type="submission" date="2024-02" db="UniProtKB">
        <authorList>
            <consortium name="WormBaseParasite"/>
        </authorList>
    </citation>
    <scope>IDENTIFICATION</scope>
</reference>
<evidence type="ECO:0000256" key="5">
    <source>
        <dbReference type="ARBA" id="ARBA00022679"/>
    </source>
</evidence>
<organism evidence="14 15">
    <name type="scientific">Strongyloides stercoralis</name>
    <name type="common">Threadworm</name>
    <dbReference type="NCBI Taxonomy" id="6248"/>
    <lineage>
        <taxon>Eukaryota</taxon>
        <taxon>Metazoa</taxon>
        <taxon>Ecdysozoa</taxon>
        <taxon>Nematoda</taxon>
        <taxon>Chromadorea</taxon>
        <taxon>Rhabditida</taxon>
        <taxon>Tylenchina</taxon>
        <taxon>Panagrolaimomorpha</taxon>
        <taxon>Strongyloidoidea</taxon>
        <taxon>Strongyloididae</taxon>
        <taxon>Strongyloides</taxon>
    </lineage>
</organism>
<dbReference type="Proteomes" id="UP000035681">
    <property type="component" value="Unplaced"/>
</dbReference>
<dbReference type="Gene3D" id="3.90.550.10">
    <property type="entry name" value="Spore Coat Polysaccharide Biosynthesis Protein SpsA, Chain A"/>
    <property type="match status" value="1"/>
</dbReference>
<keyword evidence="14" id="KW-1185">Reference proteome</keyword>
<keyword evidence="7" id="KW-0735">Signal-anchor</keyword>
<evidence type="ECO:0000256" key="4">
    <source>
        <dbReference type="ARBA" id="ARBA00022676"/>
    </source>
</evidence>
<evidence type="ECO:0000259" key="12">
    <source>
        <dbReference type="Pfam" id="PF02709"/>
    </source>
</evidence>
<dbReference type="GO" id="GO:0030166">
    <property type="term" value="P:proteoglycan biosynthetic process"/>
    <property type="evidence" value="ECO:0007669"/>
    <property type="project" value="TreeGrafter"/>
</dbReference>
<comment type="subcellular location">
    <subcellularLocation>
        <location evidence="1">Membrane</location>
        <topology evidence="1">Single-pass type II membrane protein</topology>
    </subcellularLocation>
</comment>
<evidence type="ECO:0000256" key="3">
    <source>
        <dbReference type="ARBA" id="ARBA00005735"/>
    </source>
</evidence>
<keyword evidence="8" id="KW-1133">Transmembrane helix</keyword>
<dbReference type="InterPro" id="IPR027791">
    <property type="entry name" value="Galactosyl_T_C"/>
</dbReference>
<dbReference type="PANTHER" id="PTHR19300:SF30">
    <property type="entry name" value="BETA-1,4-GALACTOSYLTRANSFERASE 7"/>
    <property type="match status" value="1"/>
</dbReference>
<evidence type="ECO:0000256" key="2">
    <source>
        <dbReference type="ARBA" id="ARBA00004922"/>
    </source>
</evidence>
<evidence type="ECO:0000256" key="9">
    <source>
        <dbReference type="ARBA" id="ARBA00023136"/>
    </source>
</evidence>
<evidence type="ECO:0000256" key="10">
    <source>
        <dbReference type="ARBA" id="ARBA00023180"/>
    </source>
</evidence>
<dbReference type="GO" id="GO:0046525">
    <property type="term" value="F:xylosylprotein 4-beta-galactosyltransferase activity"/>
    <property type="evidence" value="ECO:0007669"/>
    <property type="project" value="TreeGrafter"/>
</dbReference>